<dbReference type="InterPro" id="IPR052155">
    <property type="entry name" value="Biofilm_reg_signaling"/>
</dbReference>
<dbReference type="Proteomes" id="UP000502894">
    <property type="component" value="Chromosome"/>
</dbReference>
<dbReference type="Pfam" id="PF00563">
    <property type="entry name" value="EAL"/>
    <property type="match status" value="1"/>
</dbReference>
<dbReference type="PROSITE" id="PS50887">
    <property type="entry name" value="GGDEF"/>
    <property type="match status" value="1"/>
</dbReference>
<name>A0A6F8T003_9GAMM</name>
<dbReference type="NCBIfam" id="TIGR00254">
    <property type="entry name" value="GGDEF"/>
    <property type="match status" value="1"/>
</dbReference>
<dbReference type="AlphaFoldDB" id="A0A6F8T003"/>
<dbReference type="SUPFAM" id="SSF55073">
    <property type="entry name" value="Nucleotide cyclase"/>
    <property type="match status" value="1"/>
</dbReference>
<dbReference type="InterPro" id="IPR029787">
    <property type="entry name" value="Nucleotide_cyclase"/>
</dbReference>
<dbReference type="PANTHER" id="PTHR44757">
    <property type="entry name" value="DIGUANYLATE CYCLASE DGCP"/>
    <property type="match status" value="1"/>
</dbReference>
<dbReference type="InterPro" id="IPR035919">
    <property type="entry name" value="EAL_sf"/>
</dbReference>
<sequence length="393" mass="44414">MDLDNFKHINDSLGHAVGDLLLKALSERYLSIIRQSDTIARLGGDEFMMILENLNHVGDAELVAKKCLEVCLRPFVIESQELQVSSSIGIAVFPEHGNDAKTLMRNADTAMYQSKLNNKNTWTVFNNAMAEVASNRIRIKSELHQALRRNELYLCYQPIIDIKNNTLFAAEALLRWQSPTLGSVLPDQIIPIAEETGLIIDLGYWVLQKVCLQVKEWQETTDNNLKVAVNISTLQLKQKDFVNQVKLILEKTSLSSDSLIFEVTESAFIDDSQFILSQLTQLNAIGIHCSLADFGMSYSSLHSWRTYPFKSLKIDRLFIQGVNTNNNDLSLVNSIIAMSRNLNITVVAEGIETAEQLKLLRSMKCDMVQGWYFSAALSSDQFLLYLKQELKQL</sequence>
<gene>
    <name evidence="3" type="ORF">TUM19329_01390</name>
</gene>
<proteinExistence type="predicted"/>
<dbReference type="PROSITE" id="PS50883">
    <property type="entry name" value="EAL"/>
    <property type="match status" value="1"/>
</dbReference>
<reference evidence="3" key="1">
    <citation type="journal article" date="2020" name="Microbiol. Resour. Announc.">
        <title>Complete Genome Sequence of Novel Psychrotolerant Legionella Strain TUM19329, Isolated from Antarctic Lake Sediment.</title>
        <authorList>
            <person name="Shimada S."/>
            <person name="Nakai R."/>
            <person name="Aoki K."/>
            <person name="Shimoeda N."/>
            <person name="Ohno G."/>
            <person name="Miyazaki Y."/>
            <person name="Kudoh S."/>
            <person name="Imura S."/>
            <person name="Watanabe K."/>
            <person name="Ishii Y."/>
            <person name="Tateda K."/>
        </authorList>
    </citation>
    <scope>NUCLEOTIDE SEQUENCE [LARGE SCALE GENOMIC DNA]</scope>
    <source>
        <strain evidence="3">TUM19329</strain>
    </source>
</reference>
<dbReference type="KEGG" id="lant:TUM19329_01390"/>
<accession>A0A6F8T003</accession>
<evidence type="ECO:0000259" key="2">
    <source>
        <dbReference type="PROSITE" id="PS50887"/>
    </source>
</evidence>
<keyword evidence="4" id="KW-1185">Reference proteome</keyword>
<evidence type="ECO:0000313" key="3">
    <source>
        <dbReference type="EMBL" id="BCA93778.1"/>
    </source>
</evidence>
<dbReference type="SUPFAM" id="SSF141868">
    <property type="entry name" value="EAL domain-like"/>
    <property type="match status" value="1"/>
</dbReference>
<dbReference type="EMBL" id="AP022839">
    <property type="protein sequence ID" value="BCA93778.1"/>
    <property type="molecule type" value="Genomic_DNA"/>
</dbReference>
<dbReference type="Pfam" id="PF00990">
    <property type="entry name" value="GGDEF"/>
    <property type="match status" value="1"/>
</dbReference>
<dbReference type="CDD" id="cd01949">
    <property type="entry name" value="GGDEF"/>
    <property type="match status" value="1"/>
</dbReference>
<protein>
    <submittedName>
        <fullName evidence="3">Uncharacterized protein</fullName>
    </submittedName>
</protein>
<dbReference type="InterPro" id="IPR043128">
    <property type="entry name" value="Rev_trsase/Diguanyl_cyclase"/>
</dbReference>
<dbReference type="SMART" id="SM00052">
    <property type="entry name" value="EAL"/>
    <property type="match status" value="1"/>
</dbReference>
<feature type="domain" description="GGDEF" evidence="2">
    <location>
        <begin position="1"/>
        <end position="127"/>
    </location>
</feature>
<dbReference type="InterPro" id="IPR000160">
    <property type="entry name" value="GGDEF_dom"/>
</dbReference>
<dbReference type="RefSeq" id="WP_173235598.1">
    <property type="nucleotide sequence ID" value="NZ_AP022839.1"/>
</dbReference>
<dbReference type="InterPro" id="IPR001633">
    <property type="entry name" value="EAL_dom"/>
</dbReference>
<dbReference type="Gene3D" id="3.20.20.450">
    <property type="entry name" value="EAL domain"/>
    <property type="match status" value="1"/>
</dbReference>
<dbReference type="SMART" id="SM00267">
    <property type="entry name" value="GGDEF"/>
    <property type="match status" value="1"/>
</dbReference>
<organism evidence="3 4">
    <name type="scientific">Legionella antarctica</name>
    <dbReference type="NCBI Taxonomy" id="2708020"/>
    <lineage>
        <taxon>Bacteria</taxon>
        <taxon>Pseudomonadati</taxon>
        <taxon>Pseudomonadota</taxon>
        <taxon>Gammaproteobacteria</taxon>
        <taxon>Legionellales</taxon>
        <taxon>Legionellaceae</taxon>
        <taxon>Legionella</taxon>
    </lineage>
</organism>
<evidence type="ECO:0000313" key="4">
    <source>
        <dbReference type="Proteomes" id="UP000502894"/>
    </source>
</evidence>
<dbReference type="PANTHER" id="PTHR44757:SF2">
    <property type="entry name" value="BIOFILM ARCHITECTURE MAINTENANCE PROTEIN MBAA"/>
    <property type="match status" value="1"/>
</dbReference>
<evidence type="ECO:0000259" key="1">
    <source>
        <dbReference type="PROSITE" id="PS50883"/>
    </source>
</evidence>
<feature type="domain" description="EAL" evidence="1">
    <location>
        <begin position="136"/>
        <end position="390"/>
    </location>
</feature>
<dbReference type="CDD" id="cd01948">
    <property type="entry name" value="EAL"/>
    <property type="match status" value="1"/>
</dbReference>
<dbReference type="Gene3D" id="3.30.70.270">
    <property type="match status" value="1"/>
</dbReference>